<dbReference type="Pfam" id="PF03098">
    <property type="entry name" value="An_peroxidase"/>
    <property type="match status" value="1"/>
</dbReference>
<feature type="binding site" description="axial binding residue" evidence="1">
    <location>
        <position position="248"/>
    </location>
    <ligand>
        <name>heme b</name>
        <dbReference type="ChEBI" id="CHEBI:60344"/>
    </ligand>
    <ligandPart>
        <name>Fe</name>
        <dbReference type="ChEBI" id="CHEBI:18248"/>
    </ligandPart>
</feature>
<dbReference type="InterPro" id="IPR037120">
    <property type="entry name" value="Haem_peroxidase_sf_animal"/>
</dbReference>
<keyword evidence="3" id="KW-1185">Reference proteome</keyword>
<dbReference type="InterPro" id="IPR010255">
    <property type="entry name" value="Haem_peroxidase_sf"/>
</dbReference>
<dbReference type="Proteomes" id="UP000824782">
    <property type="component" value="Unassembled WGS sequence"/>
</dbReference>
<dbReference type="EMBL" id="WNYA01000002">
    <property type="protein sequence ID" value="KAG8590368.1"/>
    <property type="molecule type" value="Genomic_DNA"/>
</dbReference>
<proteinExistence type="predicted"/>
<dbReference type="AlphaFoldDB" id="A0AAV7CZ08"/>
<evidence type="ECO:0000256" key="1">
    <source>
        <dbReference type="PIRSR" id="PIRSR619791-2"/>
    </source>
</evidence>
<dbReference type="PRINTS" id="PR00457">
    <property type="entry name" value="ANPEROXIDASE"/>
</dbReference>
<dbReference type="GO" id="GO:0004601">
    <property type="term" value="F:peroxidase activity"/>
    <property type="evidence" value="ECO:0007669"/>
    <property type="project" value="InterPro"/>
</dbReference>
<dbReference type="Gene3D" id="1.10.640.10">
    <property type="entry name" value="Haem peroxidase domain superfamily, animal type"/>
    <property type="match status" value="1"/>
</dbReference>
<dbReference type="PROSITE" id="PS50292">
    <property type="entry name" value="PEROXIDASE_3"/>
    <property type="match status" value="1"/>
</dbReference>
<organism evidence="2 3">
    <name type="scientific">Engystomops pustulosus</name>
    <name type="common">Tungara frog</name>
    <name type="synonym">Physalaemus pustulosus</name>
    <dbReference type="NCBI Taxonomy" id="76066"/>
    <lineage>
        <taxon>Eukaryota</taxon>
        <taxon>Metazoa</taxon>
        <taxon>Chordata</taxon>
        <taxon>Craniata</taxon>
        <taxon>Vertebrata</taxon>
        <taxon>Euteleostomi</taxon>
        <taxon>Amphibia</taxon>
        <taxon>Batrachia</taxon>
        <taxon>Anura</taxon>
        <taxon>Neobatrachia</taxon>
        <taxon>Hyloidea</taxon>
        <taxon>Leptodactylidae</taxon>
        <taxon>Leiuperinae</taxon>
        <taxon>Engystomops</taxon>
    </lineage>
</organism>
<dbReference type="GO" id="GO:0006979">
    <property type="term" value="P:response to oxidative stress"/>
    <property type="evidence" value="ECO:0007669"/>
    <property type="project" value="InterPro"/>
</dbReference>
<dbReference type="InterPro" id="IPR019791">
    <property type="entry name" value="Haem_peroxidase_animal"/>
</dbReference>
<sequence>MVIQFGRFVEHDITFSPPTPTSSFLEDVDCNRCVKTHPCFPIMFSPSDPRYINGTECIPFTRSSSMCSQTNPVREQVNMQTSYLDGSQIYGSDNNLANMLRNNTNQLGLLAVNQNFSDHGFAFLPFDENATDQCSMADPSVKGPCFTAGDSRVNKQPVLTALHTLFMREHNRLVTELHELNPNWSGEKLYQEARKIMGAVLQKVTYKDWMPLMLGNEISKELPPYTSYDEDVNPAVANVFPIAFRMGHISHLLAEDYSPTNETSVTPWSTVKDGIDPILRDSLLNKVRQNLLVNGIRTDLTSVIIQRGRDHGIPGYNDWRKFCGLSAPNNLDALADVLMNRELAEKLISLYGTVENIDMSVGGVSEPPVANGRIGKSLTCLFGKQFRRLRDGDSYYYEHSSVFSSAQRRSIESVTLAQIICANTNIKKVPPNVFMANDYSDFMECSNFPVMDLTPWKA</sequence>
<dbReference type="GO" id="GO:0020037">
    <property type="term" value="F:heme binding"/>
    <property type="evidence" value="ECO:0007669"/>
    <property type="project" value="InterPro"/>
</dbReference>
<dbReference type="SUPFAM" id="SSF48113">
    <property type="entry name" value="Heme-dependent peroxidases"/>
    <property type="match status" value="1"/>
</dbReference>
<comment type="caution">
    <text evidence="2">The sequence shown here is derived from an EMBL/GenBank/DDBJ whole genome shotgun (WGS) entry which is preliminary data.</text>
</comment>
<reference evidence="2" key="1">
    <citation type="thesis" date="2020" institute="ProQuest LLC" country="789 East Eisenhower Parkway, Ann Arbor, MI, USA">
        <title>Comparative Genomics and Chromosome Evolution.</title>
        <authorList>
            <person name="Mudd A.B."/>
        </authorList>
    </citation>
    <scope>NUCLEOTIDE SEQUENCE</scope>
    <source>
        <strain evidence="2">237g6f4</strain>
        <tissue evidence="2">Blood</tissue>
    </source>
</reference>
<name>A0AAV7CZ08_ENGPU</name>
<accession>A0AAV7CZ08</accession>
<protein>
    <recommendedName>
        <fullName evidence="4">Peroxidase</fullName>
    </recommendedName>
</protein>
<keyword evidence="1" id="KW-0408">Iron</keyword>
<evidence type="ECO:0000313" key="3">
    <source>
        <dbReference type="Proteomes" id="UP000824782"/>
    </source>
</evidence>
<dbReference type="GO" id="GO:0005615">
    <property type="term" value="C:extracellular space"/>
    <property type="evidence" value="ECO:0007669"/>
    <property type="project" value="TreeGrafter"/>
</dbReference>
<dbReference type="PANTHER" id="PTHR11475">
    <property type="entry name" value="OXIDASE/PEROXIDASE"/>
    <property type="match status" value="1"/>
</dbReference>
<dbReference type="PANTHER" id="PTHR11475:SF63">
    <property type="entry name" value="EOSINOPHIL PEROXIDASE"/>
    <property type="match status" value="1"/>
</dbReference>
<evidence type="ECO:0008006" key="4">
    <source>
        <dbReference type="Google" id="ProtNLM"/>
    </source>
</evidence>
<evidence type="ECO:0000313" key="2">
    <source>
        <dbReference type="EMBL" id="KAG8590368.1"/>
    </source>
</evidence>
<keyword evidence="1" id="KW-0349">Heme</keyword>
<dbReference type="GO" id="GO:0042742">
    <property type="term" value="P:defense response to bacterium"/>
    <property type="evidence" value="ECO:0007669"/>
    <property type="project" value="TreeGrafter"/>
</dbReference>
<gene>
    <name evidence="2" type="ORF">GDO81_006738</name>
</gene>
<dbReference type="GO" id="GO:0046872">
    <property type="term" value="F:metal ion binding"/>
    <property type="evidence" value="ECO:0007669"/>
    <property type="project" value="UniProtKB-KW"/>
</dbReference>
<keyword evidence="1" id="KW-0479">Metal-binding</keyword>